<evidence type="ECO:0000256" key="2">
    <source>
        <dbReference type="SAM" id="SignalP"/>
    </source>
</evidence>
<keyword evidence="2" id="KW-0732">Signal</keyword>
<comment type="caution">
    <text evidence="3">The sequence shown here is derived from an EMBL/GenBank/DDBJ whole genome shotgun (WGS) entry which is preliminary data.</text>
</comment>
<dbReference type="SUPFAM" id="SSF49777">
    <property type="entry name" value="PEBP-like"/>
    <property type="match status" value="1"/>
</dbReference>
<evidence type="ECO:0000313" key="4">
    <source>
        <dbReference type="Proteomes" id="UP001237448"/>
    </source>
</evidence>
<dbReference type="InterPro" id="IPR005247">
    <property type="entry name" value="YbhB_YbcL/LppC-like"/>
</dbReference>
<dbReference type="InterPro" id="IPR036610">
    <property type="entry name" value="PEBP-like_sf"/>
</dbReference>
<keyword evidence="3" id="KW-0649">Protein kinase inhibitor</keyword>
<name>A0ABU0FHY6_9HYPH</name>
<sequence length="181" mass="18513">MKYFAGSIAALGMLTSTHAFSFELTSPDIRDGGTLKSVQVADVFGCSGGNISPELRWSHAPAGTRSFVVTLYDPDAPTGSGWWHWTVFDIPASARSIPAGAGAPGGKGLPAGSVQGHNDAGLPQFQGACPPPGPAHRYVLTITALKVARLGLGAEASGAMIGFMTRANALGSASIIATYAR</sequence>
<dbReference type="Proteomes" id="UP001237448">
    <property type="component" value="Unassembled WGS sequence"/>
</dbReference>
<dbReference type="CDD" id="cd00865">
    <property type="entry name" value="PEBP_bact_arch"/>
    <property type="match status" value="1"/>
</dbReference>
<protein>
    <submittedName>
        <fullName evidence="3">Raf kinase inhibitor-like YbhB/YbcL family protein</fullName>
    </submittedName>
</protein>
<dbReference type="Gene3D" id="3.90.280.10">
    <property type="entry name" value="PEBP-like"/>
    <property type="match status" value="1"/>
</dbReference>
<dbReference type="RefSeq" id="WP_307430853.1">
    <property type="nucleotide sequence ID" value="NZ_JAUSVK010000001.1"/>
</dbReference>
<evidence type="ECO:0000313" key="3">
    <source>
        <dbReference type="EMBL" id="MDQ0394224.1"/>
    </source>
</evidence>
<accession>A0ABU0FHY6</accession>
<dbReference type="PANTHER" id="PTHR30289:SF1">
    <property type="entry name" value="PEBP (PHOSPHATIDYLETHANOLAMINE-BINDING PROTEIN) FAMILY PROTEIN"/>
    <property type="match status" value="1"/>
</dbReference>
<proteinExistence type="predicted"/>
<feature type="region of interest" description="Disordered" evidence="1">
    <location>
        <begin position="99"/>
        <end position="127"/>
    </location>
</feature>
<dbReference type="PANTHER" id="PTHR30289">
    <property type="entry name" value="UNCHARACTERIZED PROTEIN YBCL-RELATED"/>
    <property type="match status" value="1"/>
</dbReference>
<dbReference type="InterPro" id="IPR008914">
    <property type="entry name" value="PEBP"/>
</dbReference>
<dbReference type="Pfam" id="PF01161">
    <property type="entry name" value="PBP"/>
    <property type="match status" value="1"/>
</dbReference>
<keyword evidence="4" id="KW-1185">Reference proteome</keyword>
<dbReference type="EMBL" id="JAUSVK010000001">
    <property type="protein sequence ID" value="MDQ0394224.1"/>
    <property type="molecule type" value="Genomic_DNA"/>
</dbReference>
<reference evidence="3 4" key="1">
    <citation type="submission" date="2023-07" db="EMBL/GenBank/DDBJ databases">
        <title>Genomic Encyclopedia of Type Strains, Phase IV (KMG-IV): sequencing the most valuable type-strain genomes for metagenomic binning, comparative biology and taxonomic classification.</title>
        <authorList>
            <person name="Goeker M."/>
        </authorList>
    </citation>
    <scope>NUCLEOTIDE SEQUENCE [LARGE SCALE GENOMIC DNA]</scope>
    <source>
        <strain evidence="3 4">DSM 5896</strain>
    </source>
</reference>
<dbReference type="NCBIfam" id="TIGR00481">
    <property type="entry name" value="YbhB/YbcL family Raf kinase inhibitor-like protein"/>
    <property type="match status" value="1"/>
</dbReference>
<feature type="signal peptide" evidence="2">
    <location>
        <begin position="1"/>
        <end position="21"/>
    </location>
</feature>
<dbReference type="GO" id="GO:0004860">
    <property type="term" value="F:protein kinase inhibitor activity"/>
    <property type="evidence" value="ECO:0007669"/>
    <property type="project" value="UniProtKB-KW"/>
</dbReference>
<evidence type="ECO:0000256" key="1">
    <source>
        <dbReference type="SAM" id="MobiDB-lite"/>
    </source>
</evidence>
<organism evidence="3 4">
    <name type="scientific">Labrys monachus</name>
    <dbReference type="NCBI Taxonomy" id="217067"/>
    <lineage>
        <taxon>Bacteria</taxon>
        <taxon>Pseudomonadati</taxon>
        <taxon>Pseudomonadota</taxon>
        <taxon>Alphaproteobacteria</taxon>
        <taxon>Hyphomicrobiales</taxon>
        <taxon>Xanthobacteraceae</taxon>
        <taxon>Labrys</taxon>
    </lineage>
</organism>
<feature type="chain" id="PRO_5046628099" evidence="2">
    <location>
        <begin position="22"/>
        <end position="181"/>
    </location>
</feature>
<gene>
    <name evidence="3" type="ORF">J3R73_004016</name>
</gene>